<dbReference type="InterPro" id="IPR015655">
    <property type="entry name" value="PP2C"/>
</dbReference>
<comment type="caution">
    <text evidence="12">The sequence shown here is derived from an EMBL/GenBank/DDBJ whole genome shotgun (WGS) entry which is preliminary data.</text>
</comment>
<evidence type="ECO:0000256" key="10">
    <source>
        <dbReference type="SAM" id="MobiDB-lite"/>
    </source>
</evidence>
<feature type="non-terminal residue" evidence="12">
    <location>
        <position position="359"/>
    </location>
</feature>
<evidence type="ECO:0000313" key="13">
    <source>
        <dbReference type="Proteomes" id="UP000276133"/>
    </source>
</evidence>
<evidence type="ECO:0000259" key="11">
    <source>
        <dbReference type="PROSITE" id="PS51746"/>
    </source>
</evidence>
<dbReference type="PANTHER" id="PTHR47992">
    <property type="entry name" value="PROTEIN PHOSPHATASE"/>
    <property type="match status" value="1"/>
</dbReference>
<evidence type="ECO:0000256" key="3">
    <source>
        <dbReference type="ARBA" id="ARBA00006702"/>
    </source>
</evidence>
<evidence type="ECO:0000256" key="4">
    <source>
        <dbReference type="ARBA" id="ARBA00022723"/>
    </source>
</evidence>
<dbReference type="GO" id="GO:0004722">
    <property type="term" value="F:protein serine/threonine phosphatase activity"/>
    <property type="evidence" value="ECO:0007669"/>
    <property type="project" value="UniProtKB-EC"/>
</dbReference>
<evidence type="ECO:0000256" key="2">
    <source>
        <dbReference type="ARBA" id="ARBA00001946"/>
    </source>
</evidence>
<feature type="domain" description="PPM-type phosphatase" evidence="11">
    <location>
        <begin position="23"/>
        <end position="333"/>
    </location>
</feature>
<feature type="compositionally biased region" description="Basic and acidic residues" evidence="10">
    <location>
        <begin position="1"/>
        <end position="15"/>
    </location>
</feature>
<proteinExistence type="inferred from homology"/>
<dbReference type="EMBL" id="REGN01001502">
    <property type="protein sequence ID" value="RNA34283.1"/>
    <property type="molecule type" value="Genomic_DNA"/>
</dbReference>
<name>A0A3M7SEP4_BRAPC</name>
<dbReference type="InterPro" id="IPR000222">
    <property type="entry name" value="PP2C_BS"/>
</dbReference>
<dbReference type="STRING" id="10195.A0A3M7SEP4"/>
<feature type="region of interest" description="Disordered" evidence="10">
    <location>
        <begin position="100"/>
        <end position="130"/>
    </location>
</feature>
<comment type="similarity">
    <text evidence="3 9">Belongs to the PP2C family.</text>
</comment>
<comment type="cofactor">
    <cofactor evidence="2">
        <name>Mg(2+)</name>
        <dbReference type="ChEBI" id="CHEBI:18420"/>
    </cofactor>
</comment>
<evidence type="ECO:0000256" key="5">
    <source>
        <dbReference type="ARBA" id="ARBA00022801"/>
    </source>
</evidence>
<protein>
    <submittedName>
        <fullName evidence="12">Phosphatase 1B isoform X2</fullName>
        <ecNumber evidence="12">3.1.3.16</ecNumber>
        <ecNumber evidence="12">3.1.3.41</ecNumber>
    </submittedName>
</protein>
<dbReference type="SMART" id="SM00332">
    <property type="entry name" value="PP2Cc"/>
    <property type="match status" value="1"/>
</dbReference>
<dbReference type="SUPFAM" id="SSF81606">
    <property type="entry name" value="PP2C-like"/>
    <property type="match status" value="1"/>
</dbReference>
<dbReference type="EC" id="3.1.3.41" evidence="12"/>
<dbReference type="GO" id="GO:0046872">
    <property type="term" value="F:metal ion binding"/>
    <property type="evidence" value="ECO:0007669"/>
    <property type="project" value="UniProtKB-KW"/>
</dbReference>
<dbReference type="Pfam" id="PF00481">
    <property type="entry name" value="PP2C"/>
    <property type="match status" value="2"/>
</dbReference>
<evidence type="ECO:0000256" key="1">
    <source>
        <dbReference type="ARBA" id="ARBA00001936"/>
    </source>
</evidence>
<sequence length="359" mass="39283">MGSFLDKPKTDKSNESGEGNQLRYGVAAMQGWRIDMEDSHSSVVSVARDGLDACSFFAVFDGHAGATVSKRSSQQLLNCILDADKHLFANLAHLYKNPHTNTANTATNQPPSALSSPSSSSDSVNNRAEFDGDKLDKQLRAAIRAGFLNLDEQLRRSLEADCCDDKSGTTAVASLITPSHIYLINCGDSRAILVSDNQIVLGTSDHKPINPVERERIQNAGGSVMIQRRVNGSLAVSRALGDYEYKNVEGRGPCEQLVSPEPEIYARPRTDQDEFIVLACDGIWDVISNEDLKDYVHSRLKVTNDLVKISNEILDMCLNKGSRDNMSIIIVALAGAPIVTQEEVDRDNICNEKIESKVK</sequence>
<accession>A0A3M7SEP4</accession>
<keyword evidence="7 9" id="KW-0904">Protein phosphatase</keyword>
<dbReference type="EC" id="3.1.3.16" evidence="12"/>
<dbReference type="FunFam" id="3.60.40.10:FF:000001">
    <property type="entry name" value="protein phosphatase 1B isoform X1"/>
    <property type="match status" value="1"/>
</dbReference>
<keyword evidence="5 9" id="KW-0378">Hydrolase</keyword>
<dbReference type="OrthoDB" id="10264738at2759"/>
<organism evidence="12 13">
    <name type="scientific">Brachionus plicatilis</name>
    <name type="common">Marine rotifer</name>
    <name type="synonym">Brachionus muelleri</name>
    <dbReference type="NCBI Taxonomy" id="10195"/>
    <lineage>
        <taxon>Eukaryota</taxon>
        <taxon>Metazoa</taxon>
        <taxon>Spiralia</taxon>
        <taxon>Gnathifera</taxon>
        <taxon>Rotifera</taxon>
        <taxon>Eurotatoria</taxon>
        <taxon>Monogononta</taxon>
        <taxon>Pseudotrocha</taxon>
        <taxon>Ploima</taxon>
        <taxon>Brachionidae</taxon>
        <taxon>Brachionus</taxon>
    </lineage>
</organism>
<evidence type="ECO:0000313" key="12">
    <source>
        <dbReference type="EMBL" id="RNA34283.1"/>
    </source>
</evidence>
<evidence type="ECO:0000256" key="6">
    <source>
        <dbReference type="ARBA" id="ARBA00022842"/>
    </source>
</evidence>
<dbReference type="InterPro" id="IPR001932">
    <property type="entry name" value="PPM-type_phosphatase-like_dom"/>
</dbReference>
<keyword evidence="8" id="KW-0464">Manganese</keyword>
<dbReference type="PROSITE" id="PS01032">
    <property type="entry name" value="PPM_1"/>
    <property type="match status" value="1"/>
</dbReference>
<feature type="compositionally biased region" description="Low complexity" evidence="10">
    <location>
        <begin position="100"/>
        <end position="123"/>
    </location>
</feature>
<evidence type="ECO:0000256" key="7">
    <source>
        <dbReference type="ARBA" id="ARBA00022912"/>
    </source>
</evidence>
<gene>
    <name evidence="12" type="ORF">BpHYR1_031925</name>
</gene>
<evidence type="ECO:0000256" key="8">
    <source>
        <dbReference type="ARBA" id="ARBA00023211"/>
    </source>
</evidence>
<keyword evidence="4" id="KW-0479">Metal-binding</keyword>
<keyword evidence="6" id="KW-0460">Magnesium</keyword>
<feature type="region of interest" description="Disordered" evidence="10">
    <location>
        <begin position="1"/>
        <end position="21"/>
    </location>
</feature>
<comment type="cofactor">
    <cofactor evidence="1">
        <name>Mn(2+)</name>
        <dbReference type="ChEBI" id="CHEBI:29035"/>
    </cofactor>
</comment>
<dbReference type="CDD" id="cd00143">
    <property type="entry name" value="PP2Cc"/>
    <property type="match status" value="1"/>
</dbReference>
<keyword evidence="13" id="KW-1185">Reference proteome</keyword>
<dbReference type="Gene3D" id="3.60.40.10">
    <property type="entry name" value="PPM-type phosphatase domain"/>
    <property type="match status" value="1"/>
</dbReference>
<evidence type="ECO:0000256" key="9">
    <source>
        <dbReference type="RuleBase" id="RU003465"/>
    </source>
</evidence>
<dbReference type="AlphaFoldDB" id="A0A3M7SEP4"/>
<dbReference type="InterPro" id="IPR036457">
    <property type="entry name" value="PPM-type-like_dom_sf"/>
</dbReference>
<dbReference type="PROSITE" id="PS51746">
    <property type="entry name" value="PPM_2"/>
    <property type="match status" value="1"/>
</dbReference>
<dbReference type="Proteomes" id="UP000276133">
    <property type="component" value="Unassembled WGS sequence"/>
</dbReference>
<reference evidence="12 13" key="1">
    <citation type="journal article" date="2018" name="Sci. Rep.">
        <title>Genomic signatures of local adaptation to the degree of environmental predictability in rotifers.</title>
        <authorList>
            <person name="Franch-Gras L."/>
            <person name="Hahn C."/>
            <person name="Garcia-Roger E.M."/>
            <person name="Carmona M.J."/>
            <person name="Serra M."/>
            <person name="Gomez A."/>
        </authorList>
    </citation>
    <scope>NUCLEOTIDE SEQUENCE [LARGE SCALE GENOMIC DNA]</scope>
    <source>
        <strain evidence="12">HYR1</strain>
    </source>
</reference>